<dbReference type="PATRIC" id="fig|60890.4.peg.3166"/>
<dbReference type="NCBIfam" id="NF033510">
    <property type="entry name" value="Ca_tandemer"/>
    <property type="match status" value="10"/>
</dbReference>
<dbReference type="GO" id="GO:0001681">
    <property type="term" value="F:sialate O-acetylesterase activity"/>
    <property type="evidence" value="ECO:0007669"/>
    <property type="project" value="InterPro"/>
</dbReference>
<dbReference type="InterPro" id="IPR044016">
    <property type="entry name" value="Big_13"/>
</dbReference>
<name>A0A1B0ZVH5_9RHOB</name>
<dbReference type="InterPro" id="IPR013783">
    <property type="entry name" value="Ig-like_fold"/>
</dbReference>
<proteinExistence type="predicted"/>
<feature type="domain" description="Biofilm-associated protein BapA-like prefix-like" evidence="3">
    <location>
        <begin position="24"/>
        <end position="104"/>
    </location>
</feature>
<gene>
    <name evidence="4" type="ORF">JL2886_03250</name>
</gene>
<dbReference type="EMBL" id="CP015124">
    <property type="protein sequence ID" value="ANP38130.1"/>
    <property type="molecule type" value="Genomic_DNA"/>
</dbReference>
<feature type="domain" description="Bacterial Ig-like" evidence="2">
    <location>
        <begin position="1069"/>
        <end position="1139"/>
    </location>
</feature>
<dbReference type="Gene3D" id="2.60.40.10">
    <property type="entry name" value="Immunoglobulins"/>
    <property type="match status" value="10"/>
</dbReference>
<evidence type="ECO:0000259" key="1">
    <source>
        <dbReference type="Pfam" id="PF17936"/>
    </source>
</evidence>
<sequence length="1326" mass="134002">MSSVGYISRDMTGTTVQGVFAEGTPAHLNVSQTKDISLNLGRSAVESYARHGADLHIVLADGQTLVLDNFFSYGATGGKNLFLSADGQFIEVVLEDKADGMLFASYETLDLSGKWSAYDELVFLDVDRIEPVIAPLAAPLLGGFGAAGVAAAGVVGTAVLVTDDSETGTPPGRGRVPTVDDPDAVYPIAGSTNDPVVITGTGTPGSEVRVLIGGHTETVTIRDDGTWTATIAINDLPPDGNYDTTVEVTDPDGNDFNLDGPTVIIDTTPPEAEVTSGTQSTGDIVNAIEQADGPVITGNGEPGARLNVRINNVTQRTTVNEDGTWSVTFDPADIPTGEYETAVRIRTTDEFGNRNTYHDVLVVDTIAPPIGIDTVEGDDKINFIELFDGVRLTGTGEAGASISVDFQGVTRTTTVANDGTWSVIYGAEHIADGVYDSTISVTSADAAGNSATETHTVHIDTENRVTINTQVGDDHTINAAEQAAGVTLTGMADPGATVVVTFEGISHTVTAGADGSWSSAFSTAEIGTGTYDATVSAVATDTTGNVSTVTETIGVDTEISATLDAQQTGDNMLSAAEVANGFALTGTADADATIEVTLEGVTRTVTADANGNWQADFAGNELSTGEYDAAISVTATDTAGNSTTTTGSLRVDTATSVTIDSNQVGGDDVINAPEAAAGVTLTGTAEAGASVAVTFQGATRTVTADGTGAWSADFAASEITGGEYDAPVTAVATDAAGNTASASSTLHIDTETSVTLNTARAKSDGILNAEEIADGVTLSGSAEAGASVAVTFQGQTKTVVADADGQWSVDYAPSEIAGGEYDAPISATATDIYGNTASATGTLRIDTETAVTIDPGQAGGDNIVNAAEAEAGVTLTGVAEPGSEVSVTLAGITRAAVVDASGNWSATFEAGAIAPGEYDSAVTVAATDAAGNTASASSVLRVDTVAGTVTLSPDPVELDDIINATERANGVEISGTATPGLLVTVGLGAASNQVVADVNGNWSTTFLAGQIPQGNAELPITASIVDSAGNTASATDTVALDTLVDPLTVAPDQTADDIINLAERAAGVTLQGTVEQGSTVQVTIAGVTHAATVDAAGNWSADIAGADLPDGDYTATATITATDGAGNVQSLTESFTVDTSYTTPDVDAVTFSSSDVRRISTEGATDSYTVNALNSDGSVTAPTASVDQDPVFGTEFTFSTPVSDGTHLVITSEDSAQNASSTLVVLEDNATNSGALDHAGLPQFNIDALNLDYASDVSLSLTEADIKALSGNSDTLTVHGGADDTLTVANASAAGVEAVDGQIYNVYTVGDDGTKLLVDQDVNVLI</sequence>
<dbReference type="OrthoDB" id="7858035at2"/>
<keyword evidence="4" id="KW-0969">Cilium</keyword>
<dbReference type="InterPro" id="IPR048051">
    <property type="entry name" value="BapA-like_prefix-like"/>
</dbReference>
<protein>
    <submittedName>
        <fullName evidence="4">Bacterial Ig-like domain protein (Group 3)/Putative flagellar system-associated repeat protein</fullName>
    </submittedName>
</protein>
<dbReference type="RefSeq" id="WP_116560354.1">
    <property type="nucleotide sequence ID" value="NZ_JARCJF010000005.1"/>
</dbReference>
<dbReference type="Proteomes" id="UP000092565">
    <property type="component" value="Chromosome"/>
</dbReference>
<accession>A0A1B0ZVH5</accession>
<dbReference type="PANTHER" id="PTHR22901">
    <property type="entry name" value="SIALATE O-ACETYLESTERASE"/>
    <property type="match status" value="1"/>
</dbReference>
<dbReference type="Pfam" id="PF17936">
    <property type="entry name" value="Big_6"/>
    <property type="match status" value="3"/>
</dbReference>
<dbReference type="Pfam" id="PF22783">
    <property type="entry name" value="BapA_N"/>
    <property type="match status" value="1"/>
</dbReference>
<evidence type="ECO:0000259" key="3">
    <source>
        <dbReference type="Pfam" id="PF22783"/>
    </source>
</evidence>
<keyword evidence="5" id="KW-1185">Reference proteome</keyword>
<evidence type="ECO:0000313" key="5">
    <source>
        <dbReference type="Proteomes" id="UP000092565"/>
    </source>
</evidence>
<feature type="domain" description="Bacterial Ig" evidence="1">
    <location>
        <begin position="773"/>
        <end position="840"/>
    </location>
</feature>
<evidence type="ECO:0000259" key="2">
    <source>
        <dbReference type="Pfam" id="PF19077"/>
    </source>
</evidence>
<dbReference type="InterPro" id="IPR039329">
    <property type="entry name" value="SIAE"/>
</dbReference>
<organism evidence="4 5">
    <name type="scientific">Phaeobacter gallaeciensis</name>
    <dbReference type="NCBI Taxonomy" id="60890"/>
    <lineage>
        <taxon>Bacteria</taxon>
        <taxon>Pseudomonadati</taxon>
        <taxon>Pseudomonadota</taxon>
        <taxon>Alphaproteobacteria</taxon>
        <taxon>Rhodobacterales</taxon>
        <taxon>Roseobacteraceae</taxon>
        <taxon>Phaeobacter</taxon>
    </lineage>
</organism>
<dbReference type="Pfam" id="PF19077">
    <property type="entry name" value="Big_13"/>
    <property type="match status" value="3"/>
</dbReference>
<keyword evidence="4" id="KW-0966">Cell projection</keyword>
<feature type="domain" description="Bacterial Ig" evidence="1">
    <location>
        <begin position="290"/>
        <end position="364"/>
    </location>
</feature>
<dbReference type="InterPro" id="IPR041498">
    <property type="entry name" value="Big_6"/>
</dbReference>
<feature type="domain" description="Bacterial Ig-like" evidence="2">
    <location>
        <begin position="853"/>
        <end position="944"/>
    </location>
</feature>
<evidence type="ECO:0000313" key="4">
    <source>
        <dbReference type="EMBL" id="ANP38130.1"/>
    </source>
</evidence>
<dbReference type="PANTHER" id="PTHR22901:SF0">
    <property type="entry name" value="SIALATE O-ACETYLESTERASE"/>
    <property type="match status" value="1"/>
</dbReference>
<feature type="domain" description="Bacterial Ig" evidence="1">
    <location>
        <begin position="388"/>
        <end position="457"/>
    </location>
</feature>
<dbReference type="GO" id="GO:0005975">
    <property type="term" value="P:carbohydrate metabolic process"/>
    <property type="evidence" value="ECO:0007669"/>
    <property type="project" value="TreeGrafter"/>
</dbReference>
<feature type="domain" description="Bacterial Ig-like" evidence="2">
    <location>
        <begin position="582"/>
        <end position="653"/>
    </location>
</feature>
<reference evidence="4 5" key="1">
    <citation type="submission" date="2016-04" db="EMBL/GenBank/DDBJ databases">
        <authorList>
            <person name="Evans L.H."/>
            <person name="Alamgir A."/>
            <person name="Owens N."/>
            <person name="Weber N.D."/>
            <person name="Virtaneva K."/>
            <person name="Barbian K."/>
            <person name="Babar A."/>
            <person name="Rosenke K."/>
        </authorList>
    </citation>
    <scope>NUCLEOTIDE SEQUENCE [LARGE SCALE GENOMIC DNA]</scope>
    <source>
        <strain evidence="4 5">JL2886</strain>
    </source>
</reference>
<keyword evidence="4" id="KW-0282">Flagellum</keyword>